<keyword evidence="3 5" id="KW-0687">Ribonucleoprotein</keyword>
<evidence type="ECO:0000256" key="4">
    <source>
        <dbReference type="ARBA" id="ARBA00035178"/>
    </source>
</evidence>
<comment type="caution">
    <text evidence="7">The sequence shown here is derived from an EMBL/GenBank/DDBJ whole genome shotgun (WGS) entry which is preliminary data.</text>
</comment>
<dbReference type="PANTHER" id="PTHR35534:SF1">
    <property type="entry name" value="LARGE RIBOSOMAL SUBUNIT PROTEIN BL32"/>
    <property type="match status" value="1"/>
</dbReference>
<dbReference type="InterPro" id="IPR011332">
    <property type="entry name" value="Ribosomal_zn-bd"/>
</dbReference>
<dbReference type="NCBIfam" id="TIGR01031">
    <property type="entry name" value="rpmF_bact"/>
    <property type="match status" value="1"/>
</dbReference>
<reference evidence="7 8" key="1">
    <citation type="journal article" date="2016" name="Nat. Commun.">
        <title>Thousands of microbial genomes shed light on interconnected biogeochemical processes in an aquifer system.</title>
        <authorList>
            <person name="Anantharaman K."/>
            <person name="Brown C.T."/>
            <person name="Hug L.A."/>
            <person name="Sharon I."/>
            <person name="Castelle C.J."/>
            <person name="Probst A.J."/>
            <person name="Thomas B.C."/>
            <person name="Singh A."/>
            <person name="Wilkins M.J."/>
            <person name="Karaoz U."/>
            <person name="Brodie E.L."/>
            <person name="Williams K.H."/>
            <person name="Hubbard S.S."/>
            <person name="Banfield J.F."/>
        </authorList>
    </citation>
    <scope>NUCLEOTIDE SEQUENCE [LARGE SCALE GENOMIC DNA]</scope>
</reference>
<feature type="region of interest" description="Disordered" evidence="6">
    <location>
        <begin position="1"/>
        <end position="20"/>
    </location>
</feature>
<dbReference type="InterPro" id="IPR002677">
    <property type="entry name" value="Ribosomal_bL32"/>
</dbReference>
<comment type="similarity">
    <text evidence="1 5">Belongs to the bacterial ribosomal protein bL32 family.</text>
</comment>
<evidence type="ECO:0000256" key="6">
    <source>
        <dbReference type="SAM" id="MobiDB-lite"/>
    </source>
</evidence>
<protein>
    <recommendedName>
        <fullName evidence="4 5">Large ribosomal subunit protein bL32</fullName>
    </recommendedName>
</protein>
<keyword evidence="2 5" id="KW-0689">Ribosomal protein</keyword>
<proteinExistence type="inferred from homology"/>
<dbReference type="EMBL" id="MFRC01000044">
    <property type="protein sequence ID" value="OGH89115.1"/>
    <property type="molecule type" value="Genomic_DNA"/>
</dbReference>
<dbReference type="PANTHER" id="PTHR35534">
    <property type="entry name" value="50S RIBOSOMAL PROTEIN L32"/>
    <property type="match status" value="1"/>
</dbReference>
<dbReference type="GO" id="GO:0003735">
    <property type="term" value="F:structural constituent of ribosome"/>
    <property type="evidence" value="ECO:0007669"/>
    <property type="project" value="InterPro"/>
</dbReference>
<evidence type="ECO:0000256" key="5">
    <source>
        <dbReference type="HAMAP-Rule" id="MF_00340"/>
    </source>
</evidence>
<dbReference type="Pfam" id="PF01783">
    <property type="entry name" value="Ribosomal_L32p"/>
    <property type="match status" value="1"/>
</dbReference>
<evidence type="ECO:0000256" key="3">
    <source>
        <dbReference type="ARBA" id="ARBA00023274"/>
    </source>
</evidence>
<evidence type="ECO:0000256" key="1">
    <source>
        <dbReference type="ARBA" id="ARBA00008560"/>
    </source>
</evidence>
<dbReference type="SUPFAM" id="SSF57829">
    <property type="entry name" value="Zn-binding ribosomal proteins"/>
    <property type="match status" value="1"/>
</dbReference>
<dbReference type="HAMAP" id="MF_00340">
    <property type="entry name" value="Ribosomal_bL32"/>
    <property type="match status" value="1"/>
</dbReference>
<dbReference type="GO" id="GO:0015934">
    <property type="term" value="C:large ribosomal subunit"/>
    <property type="evidence" value="ECO:0007669"/>
    <property type="project" value="InterPro"/>
</dbReference>
<evidence type="ECO:0000313" key="8">
    <source>
        <dbReference type="Proteomes" id="UP000178490"/>
    </source>
</evidence>
<dbReference type="InterPro" id="IPR044957">
    <property type="entry name" value="Ribosomal_bL32_bact"/>
</dbReference>
<feature type="compositionally biased region" description="Basic residues" evidence="6">
    <location>
        <begin position="1"/>
        <end position="18"/>
    </location>
</feature>
<dbReference type="Proteomes" id="UP000178490">
    <property type="component" value="Unassembled WGS sequence"/>
</dbReference>
<evidence type="ECO:0000256" key="2">
    <source>
        <dbReference type="ARBA" id="ARBA00022980"/>
    </source>
</evidence>
<dbReference type="GO" id="GO:0006412">
    <property type="term" value="P:translation"/>
    <property type="evidence" value="ECO:0007669"/>
    <property type="project" value="UniProtKB-UniRule"/>
</dbReference>
<gene>
    <name evidence="5" type="primary">rpmF</name>
    <name evidence="7" type="ORF">A2537_00400</name>
</gene>
<evidence type="ECO:0000313" key="7">
    <source>
        <dbReference type="EMBL" id="OGH89115.1"/>
    </source>
</evidence>
<sequence length="71" mass="7883">MGLPGHRRTSGDKRRRAAQHGLDAINPAICPKCNKTTLPHRACAFCGTYRGRQVVDVAKRAARTVRKTKKK</sequence>
<name>A0A1F6NYY6_9BACT</name>
<organism evidence="7 8">
    <name type="scientific">Candidatus Magasanikbacteria bacterium RIFOXYD2_FULL_36_9</name>
    <dbReference type="NCBI Taxonomy" id="1798707"/>
    <lineage>
        <taxon>Bacteria</taxon>
        <taxon>Candidatus Magasanikiibacteriota</taxon>
    </lineage>
</organism>
<dbReference type="AlphaFoldDB" id="A0A1F6NYY6"/>
<accession>A0A1F6NYY6</accession>